<dbReference type="GeneID" id="57878194"/>
<reference evidence="2 3" key="1">
    <citation type="journal article" date="2009" name="BMC Genomics">
        <title>The complete genome sequence of Xanthomonas albilineans provides new insights into the reductive genome evolution of the xylem-limited Xanthomonadaceae.</title>
        <authorList>
            <person name="Pieretti I."/>
            <person name="Royer M."/>
            <person name="Barbe V."/>
            <person name="Carrere S."/>
            <person name="Koebnik R."/>
            <person name="Cociancich S."/>
            <person name="Couloux A."/>
            <person name="Darrasse A."/>
            <person name="Gouzy J."/>
            <person name="Jacques M.A."/>
            <person name="Lauber E."/>
            <person name="Manceau C."/>
            <person name="Mangenot S."/>
            <person name="Poussier S."/>
            <person name="Segurens B."/>
            <person name="Szurek B."/>
            <person name="Verdier V."/>
            <person name="Arlat M."/>
            <person name="Rott P."/>
        </authorList>
    </citation>
    <scope>NUCLEOTIDE SEQUENCE [LARGE SCALE GENOMIC DNA]</scope>
    <source>
        <strain evidence="3">GPE PC73 / CFBP 7063</strain>
    </source>
</reference>
<name>D2UG52_XANAP</name>
<dbReference type="STRING" id="380358.XALC_2886"/>
<proteinExistence type="predicted"/>
<dbReference type="AlphaFoldDB" id="D2UG52"/>
<dbReference type="PATRIC" id="fig|29447.3.peg.2846"/>
<keyword evidence="1" id="KW-0812">Transmembrane</keyword>
<dbReference type="RefSeq" id="WP_012917356.1">
    <property type="nucleotide sequence ID" value="NC_013722.1"/>
</dbReference>
<gene>
    <name evidence="2" type="ordered locus">XALc_2886</name>
</gene>
<sequence length="101" mass="11576">MNSSPYEKDPDSKYPSTWVWIALLVAAILVQPSLIDHLIDKMDITSTDIERMLVAQAFIDKLIDKMDIKRRDTPSTWVWIVALVATILGSHFIDHLIEKLL</sequence>
<evidence type="ECO:0000313" key="3">
    <source>
        <dbReference type="Proteomes" id="UP000001890"/>
    </source>
</evidence>
<evidence type="ECO:0000256" key="1">
    <source>
        <dbReference type="SAM" id="Phobius"/>
    </source>
</evidence>
<accession>D2UG52</accession>
<dbReference type="EMBL" id="FP565176">
    <property type="protein sequence ID" value="CBA17363.1"/>
    <property type="molecule type" value="Genomic_DNA"/>
</dbReference>
<evidence type="ECO:0000313" key="2">
    <source>
        <dbReference type="EMBL" id="CBA17363.1"/>
    </source>
</evidence>
<dbReference type="Proteomes" id="UP000001890">
    <property type="component" value="Chromosome"/>
</dbReference>
<protein>
    <submittedName>
        <fullName evidence="2">Hypothetical membrane protein</fullName>
    </submittedName>
</protein>
<feature type="transmembrane region" description="Helical" evidence="1">
    <location>
        <begin position="17"/>
        <end position="35"/>
    </location>
</feature>
<feature type="transmembrane region" description="Helical" evidence="1">
    <location>
        <begin position="76"/>
        <end position="93"/>
    </location>
</feature>
<keyword evidence="1" id="KW-0472">Membrane</keyword>
<dbReference type="KEGG" id="xal:XALC_2886"/>
<keyword evidence="1" id="KW-1133">Transmembrane helix</keyword>
<keyword evidence="3" id="KW-1185">Reference proteome</keyword>
<organism evidence="2 3">
    <name type="scientific">Xanthomonas albilineans (strain GPE PC73 / CFBP 7063)</name>
    <dbReference type="NCBI Taxonomy" id="380358"/>
    <lineage>
        <taxon>Bacteria</taxon>
        <taxon>Pseudomonadati</taxon>
        <taxon>Pseudomonadota</taxon>
        <taxon>Gammaproteobacteria</taxon>
        <taxon>Lysobacterales</taxon>
        <taxon>Lysobacteraceae</taxon>
        <taxon>Xanthomonas</taxon>
    </lineage>
</organism>